<evidence type="ECO:0000313" key="12">
    <source>
        <dbReference type="Proteomes" id="UP000327044"/>
    </source>
</evidence>
<evidence type="ECO:0000256" key="5">
    <source>
        <dbReference type="ARBA" id="ARBA00022723"/>
    </source>
</evidence>
<dbReference type="GO" id="GO:0004518">
    <property type="term" value="F:nuclease activity"/>
    <property type="evidence" value="ECO:0007669"/>
    <property type="project" value="UniProtKB-KW"/>
</dbReference>
<dbReference type="GO" id="GO:0005634">
    <property type="term" value="C:nucleus"/>
    <property type="evidence" value="ECO:0007669"/>
    <property type="project" value="UniProtKB-SubCell"/>
</dbReference>
<sequence>MNIDDFNLILLNDIINENIEEAAAHVAIGRDVLSQTNPFELSDRKFVQLFRVDKDLCHEIIDMVSPFLIHPSRTSALSIQTKVLAALRFYGSGSYQEITGSNSFVAISQPSVSRAVNEVTNALNRPEILNNEIRFPQNVEELQNLRTKFYEKYRFPGVIGCIDCTHVSVVAPHANDEHVPEHIYVNRKNYHSLNVQLICDHNLKILNVIARFPGSTHDAHIWRQCAVSNLMEQLYRRDPANVFLLLGDSGYPTRPWLLTPILNPENPGQQQYNERVCSVRSIIERCNGVLKNRFRCLLRYRTLHYHPTTAAKIVNACCVLHNLCIVRNTPEPDDPHIEEPDYGMYNIPNFNNNIQRVVNPDLAAARDLQQNIIANHFNE</sequence>
<evidence type="ECO:0000256" key="4">
    <source>
        <dbReference type="ARBA" id="ARBA00022722"/>
    </source>
</evidence>
<dbReference type="GO" id="GO:0046872">
    <property type="term" value="F:metal ion binding"/>
    <property type="evidence" value="ECO:0007669"/>
    <property type="project" value="UniProtKB-KW"/>
</dbReference>
<keyword evidence="6" id="KW-0378">Hydrolase</keyword>
<dbReference type="PANTHER" id="PTHR22930:SF289">
    <property type="entry name" value="DDE TNP4 DOMAIN-CONTAINING PROTEIN-RELATED"/>
    <property type="match status" value="1"/>
</dbReference>
<reference evidence="10 12" key="2">
    <citation type="journal article" date="2018" name="Elife">
        <title>Firefly genomes illuminate parallel origins of bioluminescence in beetles.</title>
        <authorList>
            <person name="Fallon T.R."/>
            <person name="Lower S.E."/>
            <person name="Chang C.H."/>
            <person name="Bessho-Uehara M."/>
            <person name="Martin G.J."/>
            <person name="Bewick A.J."/>
            <person name="Behringer M."/>
            <person name="Debat H.J."/>
            <person name="Wong I."/>
            <person name="Day J.C."/>
            <person name="Suvorov A."/>
            <person name="Silva C.J."/>
            <person name="Stanger-Hall K.F."/>
            <person name="Hall D.W."/>
            <person name="Schmitz R.J."/>
            <person name="Nelson D.R."/>
            <person name="Lewis S.M."/>
            <person name="Shigenobu S."/>
            <person name="Bybee S.M."/>
            <person name="Larracuente A.M."/>
            <person name="Oba Y."/>
            <person name="Weng J.K."/>
        </authorList>
    </citation>
    <scope>NUCLEOTIDE SEQUENCE [LARGE SCALE GENOMIC DNA]</scope>
    <source>
        <strain evidence="10">1611_PpyrPB1</strain>
        <tissue evidence="10">Whole body</tissue>
    </source>
</reference>
<dbReference type="PANTHER" id="PTHR22930">
    <property type="match status" value="1"/>
</dbReference>
<dbReference type="EMBL" id="VVIM01000005">
    <property type="protein sequence ID" value="KAB0798931.1"/>
    <property type="molecule type" value="Genomic_DNA"/>
</dbReference>
<evidence type="ECO:0000256" key="6">
    <source>
        <dbReference type="ARBA" id="ARBA00022801"/>
    </source>
</evidence>
<dbReference type="EMBL" id="VVIM01000008">
    <property type="protein sequence ID" value="KAB0795339.1"/>
    <property type="molecule type" value="Genomic_DNA"/>
</dbReference>
<reference evidence="9" key="1">
    <citation type="journal article" date="2016" name="Sci. Rep.">
        <title>Molecular characterization of firefly nuptial gifts: a multi-omics approach sheds light on postcopulatory sexual selection.</title>
        <authorList>
            <person name="Al-Wathiqui N."/>
            <person name="Fallon T.R."/>
            <person name="South A."/>
            <person name="Weng J.K."/>
            <person name="Lewis S.M."/>
        </authorList>
    </citation>
    <scope>NUCLEOTIDE SEQUENCE</scope>
</reference>
<evidence type="ECO:0000259" key="8">
    <source>
        <dbReference type="Pfam" id="PF13359"/>
    </source>
</evidence>
<keyword evidence="4" id="KW-0540">Nuclease</keyword>
<feature type="domain" description="DDE Tnp4" evidence="8">
    <location>
        <begin position="162"/>
        <end position="322"/>
    </location>
</feature>
<accession>A0A1Y1LBS4</accession>
<dbReference type="Proteomes" id="UP000327044">
    <property type="component" value="Unassembled WGS sequence"/>
</dbReference>
<protein>
    <recommendedName>
        <fullName evidence="8">DDE Tnp4 domain-containing protein</fullName>
    </recommendedName>
</protein>
<comment type="similarity">
    <text evidence="3">Belongs to the HARBI1 family.</text>
</comment>
<dbReference type="OrthoDB" id="8193938at2759"/>
<comment type="cofactor">
    <cofactor evidence="1">
        <name>a divalent metal cation</name>
        <dbReference type="ChEBI" id="CHEBI:60240"/>
    </cofactor>
</comment>
<proteinExistence type="inferred from homology"/>
<evidence type="ECO:0000313" key="10">
    <source>
        <dbReference type="EMBL" id="KAB0795339.1"/>
    </source>
</evidence>
<organism evidence="9">
    <name type="scientific">Photinus pyralis</name>
    <name type="common">Common eastern firefly</name>
    <name type="synonym">Lampyris pyralis</name>
    <dbReference type="NCBI Taxonomy" id="7054"/>
    <lineage>
        <taxon>Eukaryota</taxon>
        <taxon>Metazoa</taxon>
        <taxon>Ecdysozoa</taxon>
        <taxon>Arthropoda</taxon>
        <taxon>Hexapoda</taxon>
        <taxon>Insecta</taxon>
        <taxon>Pterygota</taxon>
        <taxon>Neoptera</taxon>
        <taxon>Endopterygota</taxon>
        <taxon>Coleoptera</taxon>
        <taxon>Polyphaga</taxon>
        <taxon>Elateriformia</taxon>
        <taxon>Elateroidea</taxon>
        <taxon>Lampyridae</taxon>
        <taxon>Lampyrinae</taxon>
        <taxon>Photinus</taxon>
    </lineage>
</organism>
<evidence type="ECO:0000313" key="11">
    <source>
        <dbReference type="EMBL" id="KAB0798931.1"/>
    </source>
</evidence>
<keyword evidence="5" id="KW-0479">Metal-binding</keyword>
<evidence type="ECO:0000256" key="3">
    <source>
        <dbReference type="ARBA" id="ARBA00006958"/>
    </source>
</evidence>
<dbReference type="InterPro" id="IPR027806">
    <property type="entry name" value="HARBI1_dom"/>
</dbReference>
<keyword evidence="12" id="KW-1185">Reference proteome</keyword>
<gene>
    <name evidence="11" type="ORF">PPYR_06811</name>
    <name evidence="10" type="ORF">PPYR_12178</name>
</gene>
<dbReference type="InterPro" id="IPR045249">
    <property type="entry name" value="HARBI1-like"/>
</dbReference>
<dbReference type="GO" id="GO:0016787">
    <property type="term" value="F:hydrolase activity"/>
    <property type="evidence" value="ECO:0007669"/>
    <property type="project" value="UniProtKB-KW"/>
</dbReference>
<dbReference type="AlphaFoldDB" id="A0A1Y1LBS4"/>
<dbReference type="InParanoid" id="A0A1Y1LBS4"/>
<evidence type="ECO:0000256" key="7">
    <source>
        <dbReference type="ARBA" id="ARBA00023242"/>
    </source>
</evidence>
<evidence type="ECO:0000256" key="2">
    <source>
        <dbReference type="ARBA" id="ARBA00004123"/>
    </source>
</evidence>
<reference evidence="10" key="3">
    <citation type="submission" date="2019-08" db="EMBL/GenBank/DDBJ databases">
        <authorList>
            <consortium name="Photinus pyralis genome working group"/>
            <person name="Fallon T.R."/>
            <person name="Sander Lower S.E."/>
            <person name="Weng J.-K."/>
        </authorList>
    </citation>
    <scope>NUCLEOTIDE SEQUENCE</scope>
    <source>
        <strain evidence="10">1611_PpyrPB1</strain>
        <tissue evidence="10">Whole body</tissue>
    </source>
</reference>
<evidence type="ECO:0000256" key="1">
    <source>
        <dbReference type="ARBA" id="ARBA00001968"/>
    </source>
</evidence>
<dbReference type="EMBL" id="GEZM01060292">
    <property type="protein sequence ID" value="JAV71119.1"/>
    <property type="molecule type" value="Transcribed_RNA"/>
</dbReference>
<evidence type="ECO:0000313" key="9">
    <source>
        <dbReference type="EMBL" id="JAV71119.1"/>
    </source>
</evidence>
<name>A0A1Y1LBS4_PHOPY</name>
<keyword evidence="7" id="KW-0539">Nucleus</keyword>
<dbReference type="Pfam" id="PF13359">
    <property type="entry name" value="DDE_Tnp_4"/>
    <property type="match status" value="1"/>
</dbReference>
<comment type="subcellular location">
    <subcellularLocation>
        <location evidence="2">Nucleus</location>
    </subcellularLocation>
</comment>